<dbReference type="InterPro" id="IPR050232">
    <property type="entry name" value="FBL13/AtMIF1-like"/>
</dbReference>
<keyword evidence="3" id="KW-1185">Reference proteome</keyword>
<dbReference type="PANTHER" id="PTHR31900">
    <property type="entry name" value="F-BOX/RNI SUPERFAMILY PROTEIN-RELATED"/>
    <property type="match status" value="1"/>
</dbReference>
<dbReference type="SUPFAM" id="SSF52047">
    <property type="entry name" value="RNI-like"/>
    <property type="match status" value="1"/>
</dbReference>
<dbReference type="AlphaFoldDB" id="A0ABD3S8D4"/>
<gene>
    <name evidence="2" type="ORF">ACJIZ3_006493</name>
</gene>
<reference evidence="2 3" key="1">
    <citation type="submission" date="2024-12" db="EMBL/GenBank/DDBJ databases">
        <title>The unique morphological basis and parallel evolutionary history of personate flowers in Penstemon.</title>
        <authorList>
            <person name="Depatie T.H."/>
            <person name="Wessinger C.A."/>
        </authorList>
    </citation>
    <scope>NUCLEOTIDE SEQUENCE [LARGE SCALE GENOMIC DNA]</scope>
    <source>
        <strain evidence="2">WTNN_2</strain>
        <tissue evidence="2">Leaf</tissue>
    </source>
</reference>
<evidence type="ECO:0000313" key="2">
    <source>
        <dbReference type="EMBL" id="KAL3820588.1"/>
    </source>
</evidence>
<organism evidence="2 3">
    <name type="scientific">Penstemon smallii</name>
    <dbReference type="NCBI Taxonomy" id="265156"/>
    <lineage>
        <taxon>Eukaryota</taxon>
        <taxon>Viridiplantae</taxon>
        <taxon>Streptophyta</taxon>
        <taxon>Embryophyta</taxon>
        <taxon>Tracheophyta</taxon>
        <taxon>Spermatophyta</taxon>
        <taxon>Magnoliopsida</taxon>
        <taxon>eudicotyledons</taxon>
        <taxon>Gunneridae</taxon>
        <taxon>Pentapetalae</taxon>
        <taxon>asterids</taxon>
        <taxon>lamiids</taxon>
        <taxon>Lamiales</taxon>
        <taxon>Plantaginaceae</taxon>
        <taxon>Cheloneae</taxon>
        <taxon>Penstemon</taxon>
    </lineage>
</organism>
<dbReference type="InterPro" id="IPR032675">
    <property type="entry name" value="LRR_dom_sf"/>
</dbReference>
<comment type="caution">
    <text evidence="2">The sequence shown here is derived from an EMBL/GenBank/DDBJ whole genome shotgun (WGS) entry which is preliminary data.</text>
</comment>
<dbReference type="Gene3D" id="3.80.10.10">
    <property type="entry name" value="Ribonuclease Inhibitor"/>
    <property type="match status" value="1"/>
</dbReference>
<sequence>MKSPSLAFKCKTQNSSSVQEFLNSVTKTVENTQEQFDAIPKLSLEFPYRHCFESDVTRFVNQAVKSNVQELNLILKNGDHNLNAFLQRDNHDFHDIFPLPPFLKWNSFLEKLNLSMCSFDSVQEIKWVFLKELKIGHICLGTENNSYIEKIVAGCPVLEVLELCSCWGFNKLNFDNLTTLNKFVLNGIWPDYEKDCEILTISAPSVKILEILGNIDKMNLVLENMGNCVEAKIDYFWTYGEHNQQSGGCSINILQQVFNTLKDVQILTCGTWIIEIMSRKCETNVPFDLQKCNSLTLHTQVEYRYQRGILHFIESCPNVETLIIRASRSHPKCEICIYDCVVDDSKGLIVDDSSNDTATHEIRRSEYSENLGFRFKILKIFGCGEGAHYGNLPPFLKYLVDNANCWKKIVIE</sequence>
<dbReference type="InterPro" id="IPR055357">
    <property type="entry name" value="LRR_At1g61320_AtMIF1"/>
</dbReference>
<evidence type="ECO:0000313" key="3">
    <source>
        <dbReference type="Proteomes" id="UP001634393"/>
    </source>
</evidence>
<dbReference type="EMBL" id="JBJXBP010000007">
    <property type="protein sequence ID" value="KAL3820588.1"/>
    <property type="molecule type" value="Genomic_DNA"/>
</dbReference>
<accession>A0ABD3S8D4</accession>
<proteinExistence type="predicted"/>
<dbReference type="Pfam" id="PF23622">
    <property type="entry name" value="LRR_At1g61320_AtMIF1"/>
    <property type="match status" value="1"/>
</dbReference>
<dbReference type="PANTHER" id="PTHR31900:SF32">
    <property type="entry name" value="F-BOX_RNI_FBD-LIKE DOMAIN PROTEIN"/>
    <property type="match status" value="1"/>
</dbReference>
<dbReference type="Proteomes" id="UP001634393">
    <property type="component" value="Unassembled WGS sequence"/>
</dbReference>
<feature type="domain" description="At1g61320/AtMIF1 LRR" evidence="1">
    <location>
        <begin position="50"/>
        <end position="334"/>
    </location>
</feature>
<evidence type="ECO:0000259" key="1">
    <source>
        <dbReference type="Pfam" id="PF23622"/>
    </source>
</evidence>
<name>A0ABD3S8D4_9LAMI</name>
<protein>
    <recommendedName>
        <fullName evidence="1">At1g61320/AtMIF1 LRR domain-containing protein</fullName>
    </recommendedName>
</protein>